<evidence type="ECO:0000313" key="3">
    <source>
        <dbReference type="EMBL" id="OQP62000.1"/>
    </source>
</evidence>
<feature type="compositionally biased region" description="Low complexity" evidence="1">
    <location>
        <begin position="58"/>
        <end position="68"/>
    </location>
</feature>
<dbReference type="OrthoDB" id="672155at2"/>
<dbReference type="RefSeq" id="WP_081150160.1">
    <property type="nucleotide sequence ID" value="NZ_LVYD01000054.1"/>
</dbReference>
<reference evidence="3 4" key="1">
    <citation type="submission" date="2016-03" db="EMBL/GenBank/DDBJ databases">
        <title>Niastella vici sp. nov., isolated from farmland soil.</title>
        <authorList>
            <person name="Chen L."/>
            <person name="Wang D."/>
            <person name="Yang S."/>
            <person name="Wang G."/>
        </authorList>
    </citation>
    <scope>NUCLEOTIDE SEQUENCE [LARGE SCALE GENOMIC DNA]</scope>
    <source>
        <strain evidence="3 4">DJ57</strain>
    </source>
</reference>
<accession>A0A1V9FUK0</accession>
<evidence type="ECO:0000256" key="1">
    <source>
        <dbReference type="SAM" id="MobiDB-lite"/>
    </source>
</evidence>
<dbReference type="AlphaFoldDB" id="A0A1V9FUK0"/>
<feature type="compositionally biased region" description="Basic and acidic residues" evidence="1">
    <location>
        <begin position="73"/>
        <end position="85"/>
    </location>
</feature>
<feature type="signal peptide" evidence="2">
    <location>
        <begin position="1"/>
        <end position="21"/>
    </location>
</feature>
<keyword evidence="4" id="KW-1185">Reference proteome</keyword>
<feature type="region of interest" description="Disordered" evidence="1">
    <location>
        <begin position="51"/>
        <end position="116"/>
    </location>
</feature>
<organism evidence="3 4">
    <name type="scientific">Niastella vici</name>
    <dbReference type="NCBI Taxonomy" id="1703345"/>
    <lineage>
        <taxon>Bacteria</taxon>
        <taxon>Pseudomonadati</taxon>
        <taxon>Bacteroidota</taxon>
        <taxon>Chitinophagia</taxon>
        <taxon>Chitinophagales</taxon>
        <taxon>Chitinophagaceae</taxon>
        <taxon>Niastella</taxon>
    </lineage>
</organism>
<sequence length="141" mass="15810">MQKVVLLTSIGLLFFCMSTFAQKVNTDSLSLVSKISSDQLKLGKLQNQLEQKTKNKQDASAQAQKSANENSDAADKLSDKPENKKLARKANTKAGNAKSDSRNARRESDRLDKLNNDIQDLKNRIADNQAKLNKYIQKREN</sequence>
<gene>
    <name evidence="3" type="ORF">A3860_30415</name>
</gene>
<keyword evidence="2" id="KW-0732">Signal</keyword>
<feature type="compositionally biased region" description="Basic and acidic residues" evidence="1">
    <location>
        <begin position="99"/>
        <end position="116"/>
    </location>
</feature>
<feature type="chain" id="PRO_5011986140" description="SlyB protein" evidence="2">
    <location>
        <begin position="22"/>
        <end position="141"/>
    </location>
</feature>
<protein>
    <recommendedName>
        <fullName evidence="5">SlyB protein</fullName>
    </recommendedName>
</protein>
<evidence type="ECO:0008006" key="5">
    <source>
        <dbReference type="Google" id="ProtNLM"/>
    </source>
</evidence>
<dbReference type="EMBL" id="LVYD01000054">
    <property type="protein sequence ID" value="OQP62000.1"/>
    <property type="molecule type" value="Genomic_DNA"/>
</dbReference>
<name>A0A1V9FUK0_9BACT</name>
<dbReference type="Proteomes" id="UP000192796">
    <property type="component" value="Unassembled WGS sequence"/>
</dbReference>
<proteinExistence type="predicted"/>
<evidence type="ECO:0000256" key="2">
    <source>
        <dbReference type="SAM" id="SignalP"/>
    </source>
</evidence>
<evidence type="ECO:0000313" key="4">
    <source>
        <dbReference type="Proteomes" id="UP000192796"/>
    </source>
</evidence>
<comment type="caution">
    <text evidence="3">The sequence shown here is derived from an EMBL/GenBank/DDBJ whole genome shotgun (WGS) entry which is preliminary data.</text>
</comment>